<dbReference type="EMBL" id="CP000557">
    <property type="protein sequence ID" value="ABO65792.1"/>
    <property type="molecule type" value="Genomic_DNA"/>
</dbReference>
<feature type="domain" description="DUF6792" evidence="1">
    <location>
        <begin position="21"/>
        <end position="91"/>
    </location>
</feature>
<dbReference type="GeneID" id="87621983"/>
<reference evidence="2 3" key="1">
    <citation type="journal article" date="2007" name="Proc. Natl. Acad. Sci. U.S.A.">
        <title>Genome and proteome of long-chain alkane degrading Geobacillus thermodenitrificans NG80-2 isolated from a deep-subsurface oil reservoir.</title>
        <authorList>
            <person name="Feng L."/>
            <person name="Wang W."/>
            <person name="Cheng J."/>
            <person name="Ren Y."/>
            <person name="Zhao G."/>
            <person name="Gao C."/>
            <person name="Tang Y."/>
            <person name="Liu X."/>
            <person name="Han W."/>
            <person name="Peng X."/>
            <person name="Liu R."/>
            <person name="Wang L."/>
        </authorList>
    </citation>
    <scope>NUCLEOTIDE SEQUENCE [LARGE SCALE GENOMIC DNA]</scope>
    <source>
        <strain evidence="2 3">NG80-2</strain>
    </source>
</reference>
<dbReference type="eggNOG" id="ENOG502Z93A">
    <property type="taxonomic scope" value="Bacteria"/>
</dbReference>
<evidence type="ECO:0000313" key="2">
    <source>
        <dbReference type="EMBL" id="ABO65792.1"/>
    </source>
</evidence>
<gene>
    <name evidence="2" type="ordered locus">GTNG_0410</name>
</gene>
<dbReference type="RefSeq" id="WP_011886766.1">
    <property type="nucleotide sequence ID" value="NC_009328.1"/>
</dbReference>
<sequence length="115" mass="13473">MSQKLVLDTDLLRARIMALEYDHLTEAEIRRIYIEETGKEPPAHIKVYHSDDFKEGQDFGFDGTIIHFYDEEQGINQKYTIARGSEMPEHDTWKSLDRRQQSDDRVLLEFGAKAI</sequence>
<dbReference type="InterPro" id="IPR046742">
    <property type="entry name" value="DUF6792"/>
</dbReference>
<proteinExistence type="predicted"/>
<organism evidence="2 3">
    <name type="scientific">Geobacillus thermodenitrificans (strain NG80-2)</name>
    <dbReference type="NCBI Taxonomy" id="420246"/>
    <lineage>
        <taxon>Bacteria</taxon>
        <taxon>Bacillati</taxon>
        <taxon>Bacillota</taxon>
        <taxon>Bacilli</taxon>
        <taxon>Bacillales</taxon>
        <taxon>Anoxybacillaceae</taxon>
        <taxon>Geobacillus</taxon>
    </lineage>
</organism>
<name>A4IKD8_GEOTN</name>
<evidence type="ECO:0000259" key="1">
    <source>
        <dbReference type="Pfam" id="PF20591"/>
    </source>
</evidence>
<protein>
    <recommendedName>
        <fullName evidence="1">DUF6792 domain-containing protein</fullName>
    </recommendedName>
</protein>
<dbReference type="Pfam" id="PF20591">
    <property type="entry name" value="DUF6792"/>
    <property type="match status" value="1"/>
</dbReference>
<dbReference type="KEGG" id="gtn:GTNG_0410"/>
<dbReference type="HOGENOM" id="CLU_2105487_0_0_9"/>
<accession>A4IKD8</accession>
<evidence type="ECO:0000313" key="3">
    <source>
        <dbReference type="Proteomes" id="UP000001578"/>
    </source>
</evidence>
<dbReference type="AlphaFoldDB" id="A4IKD8"/>
<dbReference type="Proteomes" id="UP000001578">
    <property type="component" value="Chromosome"/>
</dbReference>